<feature type="compositionally biased region" description="Low complexity" evidence="1">
    <location>
        <begin position="550"/>
        <end position="560"/>
    </location>
</feature>
<feature type="compositionally biased region" description="Polar residues" evidence="1">
    <location>
        <begin position="47"/>
        <end position="56"/>
    </location>
</feature>
<feature type="compositionally biased region" description="Basic and acidic residues" evidence="1">
    <location>
        <begin position="530"/>
        <end position="539"/>
    </location>
</feature>
<keyword evidence="4" id="KW-1185">Reference proteome</keyword>
<gene>
    <name evidence="3" type="ORF">Dda_2737</name>
</gene>
<feature type="compositionally biased region" description="Polar residues" evidence="1">
    <location>
        <begin position="564"/>
        <end position="574"/>
    </location>
</feature>
<feature type="region of interest" description="Disordered" evidence="1">
    <location>
        <begin position="42"/>
        <end position="93"/>
    </location>
</feature>
<evidence type="ECO:0000313" key="3">
    <source>
        <dbReference type="EMBL" id="KAJ6261938.1"/>
    </source>
</evidence>
<evidence type="ECO:0000259" key="2">
    <source>
        <dbReference type="Pfam" id="PF05205"/>
    </source>
</evidence>
<protein>
    <recommendedName>
        <fullName evidence="2">BOD1/SHG1 domain-containing protein</fullName>
    </recommendedName>
</protein>
<dbReference type="Pfam" id="PF05205">
    <property type="entry name" value="COMPASS-Shg1"/>
    <property type="match status" value="1"/>
</dbReference>
<feature type="region of interest" description="Disordered" evidence="1">
    <location>
        <begin position="260"/>
        <end position="394"/>
    </location>
</feature>
<proteinExistence type="predicted"/>
<feature type="domain" description="BOD1/SHG1" evidence="2">
    <location>
        <begin position="394"/>
        <end position="486"/>
    </location>
</feature>
<accession>A0AAD6NM72</accession>
<name>A0AAD6NM72_DREDA</name>
<feature type="region of interest" description="Disordered" evidence="1">
    <location>
        <begin position="120"/>
        <end position="155"/>
    </location>
</feature>
<reference evidence="3" key="1">
    <citation type="submission" date="2023-01" db="EMBL/GenBank/DDBJ databases">
        <title>The chitinases involved in constricting ring structure development in the nematode-trapping fungus Drechslerella dactyloides.</title>
        <authorList>
            <person name="Wang R."/>
            <person name="Zhang L."/>
            <person name="Tang P."/>
            <person name="Li S."/>
            <person name="Liang L."/>
        </authorList>
    </citation>
    <scope>NUCLEOTIDE SEQUENCE</scope>
    <source>
        <strain evidence="3">YMF1.00031</strain>
    </source>
</reference>
<dbReference type="InterPro" id="IPR055264">
    <property type="entry name" value="BOD1/SHG1_dom"/>
</dbReference>
<organism evidence="3 4">
    <name type="scientific">Drechslerella dactyloides</name>
    <name type="common">Nematode-trapping fungus</name>
    <name type="synonym">Arthrobotrys dactyloides</name>
    <dbReference type="NCBI Taxonomy" id="74499"/>
    <lineage>
        <taxon>Eukaryota</taxon>
        <taxon>Fungi</taxon>
        <taxon>Dikarya</taxon>
        <taxon>Ascomycota</taxon>
        <taxon>Pezizomycotina</taxon>
        <taxon>Orbiliomycetes</taxon>
        <taxon>Orbiliales</taxon>
        <taxon>Orbiliaceae</taxon>
        <taxon>Drechslerella</taxon>
    </lineage>
</organism>
<feature type="compositionally biased region" description="Basic and acidic residues" evidence="1">
    <location>
        <begin position="285"/>
        <end position="308"/>
    </location>
</feature>
<sequence length="574" mass="60995">MPPRTNHRFAGPTSTTSHVRSLTIDNIASRRGSTCRRTQLRLRAAPSAQTHSTTASVHPARRRRHATTVTAKTTENESGRENAAIETGRGAVPASETGNVIETATDGTMTATATLTATAETDTAPDGTRETTAAPIDTAGETSRGTGIETAPAIGTGESATGEIETETVGGIIPGRGMRTVGETILGTARGRGLARGLGTEIETVGVNFPGIGKDRGTVRGTATDAETARGIAREIEIGSGTSQGTDRGRGIATEIDLAIESASGKGNANERESENESDESVSAKQKESGNDACKNEKEKEKGRETKNESGSGSEKIEIGKPSGDGSGLQRRNEKHHQTSTKTPRPHDHPPRKPPPSFQSRHLPNKKPPSKGSFDEEALPEIDPAAKQPSETAISAAFKKKGHFDMYRKAFYNSFENSDAGKKFKEELQSFLDKELDRDPDFYDKDTTAKTASLLEGAVDRSDVYRLVDTAIDTFLAENRPEMGDKLYAIWAEMDEEMNGTPLPPSALAQVTAAGSKDEEGDVRMGGSGEKGKERENEQHQLTLTGLRGASASISPSADDSASRTPASATTRVH</sequence>
<comment type="caution">
    <text evidence="3">The sequence shown here is derived from an EMBL/GenBank/DDBJ whole genome shotgun (WGS) entry which is preliminary data.</text>
</comment>
<evidence type="ECO:0000256" key="1">
    <source>
        <dbReference type="SAM" id="MobiDB-lite"/>
    </source>
</evidence>
<dbReference type="AlphaFoldDB" id="A0AAD6NM72"/>
<dbReference type="EMBL" id="JAQGDS010000003">
    <property type="protein sequence ID" value="KAJ6261938.1"/>
    <property type="molecule type" value="Genomic_DNA"/>
</dbReference>
<dbReference type="Proteomes" id="UP001221413">
    <property type="component" value="Unassembled WGS sequence"/>
</dbReference>
<feature type="region of interest" description="Disordered" evidence="1">
    <location>
        <begin position="499"/>
        <end position="574"/>
    </location>
</feature>
<evidence type="ECO:0000313" key="4">
    <source>
        <dbReference type="Proteomes" id="UP001221413"/>
    </source>
</evidence>